<sequence length="1513" mass="171225">MIDFAKINAFDGGQRASFEELLCQLAQREKFPAGSYYRRVEGAGGDGGVEAYWTLPTGKKVGYQAKYFLRAGDIDWGQIDKSVLQAIATHPELEKYVVGLPCDLTDKRAKARKGSKSGWEHWEKHKEDWEKEALANGITQLEFVAWPKSEITAKLIGKDAEGLREFFFGAVELSPKWFQNYLNQASLALDERYHPEDHVNVRLQTLFSTITRSEDLKNKLSAAVEKARTFTLPENRIASLSAQPDAALLETFRTAHARLNEIAREFDLSPDQAWRVENWIERLDAIEKATYALQKWYWTHSRSLEDNAPENNDLRKCIDDAEKFSSSLSEFADLIRSPYMIAEQQRFALIRGAAGVGKSHLLAQCSADALKAGQPALLLLGQRFNDADLWTQIASQLGLSGRTPEQILGALDAAGKSCGVRSLVSIDAINEGVGSRYWRDNIAPFVHKLQDYTAVCCVVSCRTEYFDSAVPDGVANKFQIFDVRGFETSEEQLAAARIYLDKRGIARPSTPWLAPEFINPLFLRSVCVSLERDGKSEFPSGLTGTKKILKYYLESMGRNIQANEGSGVSIASKLGRTAQEIAAHMLAARTDYLTLDACRQAIALHFGDIVSRSESEWLSILLRNGLLRKDPNPLVSDDVFADADVVRFSFQRFQDFLMAEKAVENVTDAAKIFEKDGVLGFCINGKSQISWEWSGLIDALSTVLPEKFGKELVDCLPGNFDQWWDNWGILEGFKESIKWRQRSAFSGRSLELLNQLGRSGSDALDILIQVAVSADHPWNAEMLHRNLEKRKLPHRDATWSSWVNNQSSDADSNVGILIEWCLAGQAPHTNSNNRFLAALSLCWIFATTSRQIRDRATKALSNLLLAEEEIFIKLLARFATVDDPYILERLLAAAYGACCRNPRAEKLASYSQAVYTHMFESGQPPYGILLRDYGQGIVELAEFHSALPSAVNSAACKPPFKSPKLRLAVTEEQLEAVAKKAGGDEIKWSSTSSMGDFAQYEIGSRTNDFLSISLEKEVPLTAKQKLHIFEKDVVGCDPKRMQAFELLENTANPYWYGLYSFNLDRKPSKPSAAKIKRWEKDVASAERAFLELLSAEEIERFATEAAAGLRRIESNTKHPKKFEQSSLKRWVAKRAYDFGWTKGRFPYDSGHRGSYSRERPVIERIGKKYQWLALDELLSRLADNYWMTGDFNSLPVMYRRATDIGFERDIDPTITEDAERSANICETVDSWFFTPTIQLPSVEEASLPRWPFEQDPGSELGRMPFRTDDAGKRWLVIYEHQSQSEKYPGDQKFEHGSRLQEFRFLSTVKVRLADAKAIATAFKEKQQIDIQNWSIPELTDSAFLYEAPWRSTWPQDEWLYDKWRVPTGIPYAQLGARYHWESHLDASLPSGYSTYLPTAWLARELKIKPDFSENGMWRDAENNIAFRQFFGDDGSIVALLSEDHFRIIRGEDCTFLTVMIAERNAWPGGHNRRAAWRRSEGVCWQDLHGINKLLWKRDTRNGASTASVDGHED</sequence>
<accession>A0A1B8R2W2</accession>
<reference evidence="1" key="1">
    <citation type="journal article" date="2015" name="BMC Genomics">
        <title>Transcriptome profiling of a Rhizobium leguminosarum bv. trifolii rosR mutant reveals the role of the transcriptional regulator RosR in motility, synthesis of cell-surface components, and other cellular processes.</title>
        <authorList>
            <person name="Rachwal K."/>
            <person name="Matczynska E."/>
            <person name="Janczarek M."/>
        </authorList>
    </citation>
    <scope>NUCLEOTIDE SEQUENCE</scope>
    <source>
        <strain evidence="1">Rt24.2</strain>
    </source>
</reference>
<evidence type="ECO:0000313" key="1">
    <source>
        <dbReference type="EMBL" id="AOO94221.1"/>
    </source>
</evidence>
<dbReference type="RefSeq" id="WP_050578583.1">
    <property type="nucleotide sequence ID" value="NZ_MAMO01000173.1"/>
</dbReference>
<dbReference type="EMBL" id="KX491857">
    <property type="protein sequence ID" value="AOO94221.1"/>
    <property type="molecule type" value="Genomic_DNA"/>
</dbReference>
<organism evidence="1">
    <name type="scientific">Rhizobium leguminosarum bv. trifolii</name>
    <dbReference type="NCBI Taxonomy" id="386"/>
    <lineage>
        <taxon>Bacteria</taxon>
        <taxon>Pseudomonadati</taxon>
        <taxon>Pseudomonadota</taxon>
        <taxon>Alphaproteobacteria</taxon>
        <taxon>Hyphomicrobiales</taxon>
        <taxon>Rhizobiaceae</taxon>
        <taxon>Rhizobium/Agrobacterium group</taxon>
        <taxon>Rhizobium</taxon>
    </lineage>
</organism>
<evidence type="ECO:0008006" key="2">
    <source>
        <dbReference type="Google" id="ProtNLM"/>
    </source>
</evidence>
<reference evidence="1" key="2">
    <citation type="journal article" date="2016" name="Front. Microbiol.">
        <title>The Regulatory Protein RosR Affects Rhizobium leguminosarum bv. trifolii Protein Profiles, Cell Surface Properties, and Symbiosis with Clover.</title>
        <authorList>
            <person name="Rachwal K."/>
            <person name="Boguszewska A."/>
            <person name="Kopcinska J."/>
            <person name="Karas M."/>
            <person name="Tchorzewski M."/>
            <person name="Janczarek M."/>
        </authorList>
    </citation>
    <scope>NUCLEOTIDE SEQUENCE</scope>
    <source>
        <strain evidence="1">Rt24.2</strain>
    </source>
</reference>
<dbReference type="GeneID" id="61422663"/>
<proteinExistence type="predicted"/>
<name>A0A1B8R2W2_RHILT</name>
<protein>
    <recommendedName>
        <fullName evidence="2">ATP-binding protein</fullName>
    </recommendedName>
</protein>